<sequence length="322" mass="36831">MSQPSTLRPKPKLAISACLLGDEVRFNGGHKRSHRCQDLEQYFEFVRVCPEVAIGLGTPREAIRLVGDPARPRAKNSSDQTHDYTDALAKYGKRMADELEDICGYILMQKSPSCGLERVKVYQDDGLPAETNGQGIYTHEIQVQRPNLPLEEDGRLNDPVLRENFITRVYAYHEWQTLLASGLSHRALLAYHARYKYQLMAHNPEQYRELGRLLGSQLTGEQLVNVATLYFSRLMHALKRCATRGTHTNVLQHLSGYLKRVLDADEREEMQDVIAQYREGIVPLIVPMTLLKHHFRRHPDPYVANQAYLQPHPEPLSLRNAI</sequence>
<dbReference type="InterPro" id="IPR017087">
    <property type="entry name" value="UCP037004"/>
</dbReference>
<keyword evidence="3" id="KW-1185">Reference proteome</keyword>
<dbReference type="AlphaFoldDB" id="A0A917Q1S2"/>
<organism evidence="2 3">
    <name type="scientific">Pseudomonas matsuisoli</name>
    <dbReference type="NCBI Taxonomy" id="1515666"/>
    <lineage>
        <taxon>Bacteria</taxon>
        <taxon>Pseudomonadati</taxon>
        <taxon>Pseudomonadota</taxon>
        <taxon>Gammaproteobacteria</taxon>
        <taxon>Pseudomonadales</taxon>
        <taxon>Pseudomonadaceae</taxon>
        <taxon>Pseudomonas</taxon>
    </lineage>
</organism>
<dbReference type="PIRSF" id="PIRSF037004">
    <property type="entry name" value="UCP037004"/>
    <property type="match status" value="1"/>
</dbReference>
<name>A0A917Q1S2_9PSED</name>
<evidence type="ECO:0000313" key="2">
    <source>
        <dbReference type="EMBL" id="GGK07474.1"/>
    </source>
</evidence>
<dbReference type="PANTHER" id="PTHR30087">
    <property type="entry name" value="INNER MEMBRANE PROTEIN"/>
    <property type="match status" value="1"/>
</dbReference>
<reference evidence="2" key="1">
    <citation type="journal article" date="2014" name="Int. J. Syst. Evol. Microbiol.">
        <title>Complete genome sequence of Corynebacterium casei LMG S-19264T (=DSM 44701T), isolated from a smear-ripened cheese.</title>
        <authorList>
            <consortium name="US DOE Joint Genome Institute (JGI-PGF)"/>
            <person name="Walter F."/>
            <person name="Albersmeier A."/>
            <person name="Kalinowski J."/>
            <person name="Ruckert C."/>
        </authorList>
    </citation>
    <scope>NUCLEOTIDE SEQUENCE</scope>
    <source>
        <strain evidence="2">JCM 30078</strain>
    </source>
</reference>
<reference evidence="2" key="2">
    <citation type="submission" date="2020-09" db="EMBL/GenBank/DDBJ databases">
        <authorList>
            <person name="Sun Q."/>
            <person name="Ohkuma M."/>
        </authorList>
    </citation>
    <scope>NUCLEOTIDE SEQUENCE</scope>
    <source>
        <strain evidence="2">JCM 30078</strain>
    </source>
</reference>
<evidence type="ECO:0000313" key="3">
    <source>
        <dbReference type="Proteomes" id="UP000635983"/>
    </source>
</evidence>
<dbReference type="RefSeq" id="WP_188985415.1">
    <property type="nucleotide sequence ID" value="NZ_BMPO01000010.1"/>
</dbReference>
<dbReference type="InterPro" id="IPR007553">
    <property type="entry name" value="2-thiour_desulf"/>
</dbReference>
<comment type="caution">
    <text evidence="2">The sequence shown here is derived from an EMBL/GenBank/DDBJ whole genome shotgun (WGS) entry which is preliminary data.</text>
</comment>
<evidence type="ECO:0000259" key="1">
    <source>
        <dbReference type="Pfam" id="PF08349"/>
    </source>
</evidence>
<proteinExistence type="predicted"/>
<protein>
    <recommendedName>
        <fullName evidence="1">DUF1722 domain-containing protein</fullName>
    </recommendedName>
</protein>
<dbReference type="Pfam" id="PF04463">
    <property type="entry name" value="2-thiour_desulf"/>
    <property type="match status" value="1"/>
</dbReference>
<dbReference type="InterPro" id="IPR013560">
    <property type="entry name" value="DUF1722"/>
</dbReference>
<dbReference type="EMBL" id="BMPO01000010">
    <property type="protein sequence ID" value="GGK07474.1"/>
    <property type="molecule type" value="Genomic_DNA"/>
</dbReference>
<dbReference type="Proteomes" id="UP000635983">
    <property type="component" value="Unassembled WGS sequence"/>
</dbReference>
<dbReference type="PANTHER" id="PTHR30087:SF0">
    <property type="entry name" value="INNER MEMBRANE PROTEIN"/>
    <property type="match status" value="1"/>
</dbReference>
<accession>A0A917Q1S2</accession>
<dbReference type="Pfam" id="PF08349">
    <property type="entry name" value="DUF1722"/>
    <property type="match status" value="1"/>
</dbReference>
<feature type="domain" description="DUF1722" evidence="1">
    <location>
        <begin position="196"/>
        <end position="313"/>
    </location>
</feature>
<gene>
    <name evidence="2" type="ORF">GCM10009304_37110</name>
</gene>